<feature type="domain" description="GGDEF" evidence="4">
    <location>
        <begin position="178"/>
        <end position="311"/>
    </location>
</feature>
<dbReference type="SUPFAM" id="SSF55785">
    <property type="entry name" value="PYP-like sensor domain (PAS domain)"/>
    <property type="match status" value="1"/>
</dbReference>
<dbReference type="PANTHER" id="PTHR44757">
    <property type="entry name" value="DIGUANYLATE CYCLASE DGCP"/>
    <property type="match status" value="1"/>
</dbReference>
<dbReference type="PROSITE" id="PS50883">
    <property type="entry name" value="EAL"/>
    <property type="match status" value="1"/>
</dbReference>
<dbReference type="Gene3D" id="3.20.20.450">
    <property type="entry name" value="EAL domain"/>
    <property type="match status" value="1"/>
</dbReference>
<dbReference type="InterPro" id="IPR035965">
    <property type="entry name" value="PAS-like_dom_sf"/>
</dbReference>
<dbReference type="Pfam" id="PF13426">
    <property type="entry name" value="PAS_9"/>
    <property type="match status" value="1"/>
</dbReference>
<feature type="domain" description="EAL" evidence="3">
    <location>
        <begin position="320"/>
        <end position="573"/>
    </location>
</feature>
<dbReference type="PROSITE" id="PS50887">
    <property type="entry name" value="GGDEF"/>
    <property type="match status" value="1"/>
</dbReference>
<reference evidence="6" key="1">
    <citation type="journal article" date="2019" name="Int. J. Syst. Evol. Microbiol.">
        <title>The Global Catalogue of Microorganisms (GCM) 10K type strain sequencing project: providing services to taxonomists for standard genome sequencing and annotation.</title>
        <authorList>
            <consortium name="The Broad Institute Genomics Platform"/>
            <consortium name="The Broad Institute Genome Sequencing Center for Infectious Disease"/>
            <person name="Wu L."/>
            <person name="Ma J."/>
        </authorList>
    </citation>
    <scope>NUCLEOTIDE SEQUENCE [LARGE SCALE GENOMIC DNA]</scope>
    <source>
        <strain evidence="6">CGMCC 1.12237</strain>
    </source>
</reference>
<comment type="caution">
    <text evidence="5">The sequence shown here is derived from an EMBL/GenBank/DDBJ whole genome shotgun (WGS) entry which is preliminary data.</text>
</comment>
<dbReference type="InterPro" id="IPR001633">
    <property type="entry name" value="EAL_dom"/>
</dbReference>
<dbReference type="CDD" id="cd00130">
    <property type="entry name" value="PAS"/>
    <property type="match status" value="1"/>
</dbReference>
<feature type="domain" description="PAS" evidence="1">
    <location>
        <begin position="22"/>
        <end position="79"/>
    </location>
</feature>
<proteinExistence type="predicted"/>
<dbReference type="PANTHER" id="PTHR44757:SF2">
    <property type="entry name" value="BIOFILM ARCHITECTURE MAINTENANCE PROTEIN MBAA"/>
    <property type="match status" value="1"/>
</dbReference>
<name>A0ABW0LKN9_9BACI</name>
<accession>A0ABW0LKN9</accession>
<protein>
    <submittedName>
        <fullName evidence="5">Bifunctional diguanylate cyclase/phosphodiesterase</fullName>
    </submittedName>
</protein>
<dbReference type="SMART" id="SM00267">
    <property type="entry name" value="GGDEF"/>
    <property type="match status" value="1"/>
</dbReference>
<dbReference type="SUPFAM" id="SSF55073">
    <property type="entry name" value="Nucleotide cyclase"/>
    <property type="match status" value="1"/>
</dbReference>
<keyword evidence="6" id="KW-1185">Reference proteome</keyword>
<evidence type="ECO:0000259" key="2">
    <source>
        <dbReference type="PROSITE" id="PS50113"/>
    </source>
</evidence>
<evidence type="ECO:0000259" key="1">
    <source>
        <dbReference type="PROSITE" id="PS50112"/>
    </source>
</evidence>
<feature type="domain" description="PAC" evidence="2">
    <location>
        <begin position="94"/>
        <end position="146"/>
    </location>
</feature>
<dbReference type="CDD" id="cd01949">
    <property type="entry name" value="GGDEF"/>
    <property type="match status" value="1"/>
</dbReference>
<evidence type="ECO:0000259" key="4">
    <source>
        <dbReference type="PROSITE" id="PS50887"/>
    </source>
</evidence>
<sequence length="573" mass="65753">MSNKQTNNSSIPPLVSKDDLNELRDIKYALDQSAIVAITDRTGKIIYVNDLLCNISQYDRDELIGQDHRILNSSYHPKDFFKQMWKQIGTGNIWRGEIRNKAKDGSYYWVDTTIVPFLNEKGIPYQYISIRYDITRRKQMEDRIYYLAYHDALTDIANRPYFMNRLRDEIIQAMDTSSLIVLMYIDIDCFKDINDTWGHDTGDRILIETAKRINSVIKPTDVVARLSGDEFVVMVNNVENQNEIRNLAEMMINSIQKPIILFDHSISISCSIGISIFPNNGSNADKLLTRADTALYHVKSNGKNGFAFFQKDMEKRSLERILLENELRKAIDLNQFDLHYQPKMDLHQLKIVGMEALIRWKHPELGLVSPGDFIPLAEETKLIIKIGEWVLRSACEKVKEWQDKGFEPILLSVNISVYQLEDANFIQMVKSILKETGLDPCWLELEVTESVFVDIENAMHILQELKQIGIKVSLDDFGTGYSSFSYLKDLPIHTLKVDAAFIKDIHTNPNSRAIVNAIITVANTLGMNVIAEGIELKEQHEILSEDGCNQGQGYYFSKPLSAIEFEKFLIEKS</sequence>
<dbReference type="Gene3D" id="3.30.70.270">
    <property type="match status" value="1"/>
</dbReference>
<gene>
    <name evidence="5" type="ORF">ACFPM4_10210</name>
</gene>
<evidence type="ECO:0000259" key="3">
    <source>
        <dbReference type="PROSITE" id="PS50883"/>
    </source>
</evidence>
<dbReference type="InterPro" id="IPR043128">
    <property type="entry name" value="Rev_trsase/Diguanyl_cyclase"/>
</dbReference>
<dbReference type="SUPFAM" id="SSF141868">
    <property type="entry name" value="EAL domain-like"/>
    <property type="match status" value="1"/>
</dbReference>
<dbReference type="CDD" id="cd01948">
    <property type="entry name" value="EAL"/>
    <property type="match status" value="1"/>
</dbReference>
<dbReference type="PROSITE" id="PS50113">
    <property type="entry name" value="PAC"/>
    <property type="match status" value="1"/>
</dbReference>
<dbReference type="InterPro" id="IPR035919">
    <property type="entry name" value="EAL_sf"/>
</dbReference>
<dbReference type="Gene3D" id="3.30.450.20">
    <property type="entry name" value="PAS domain"/>
    <property type="match status" value="1"/>
</dbReference>
<dbReference type="RefSeq" id="WP_382351032.1">
    <property type="nucleotide sequence ID" value="NZ_JBHSMC010000014.1"/>
</dbReference>
<dbReference type="NCBIfam" id="TIGR00229">
    <property type="entry name" value="sensory_box"/>
    <property type="match status" value="1"/>
</dbReference>
<dbReference type="InterPro" id="IPR052155">
    <property type="entry name" value="Biofilm_reg_signaling"/>
</dbReference>
<dbReference type="EMBL" id="JBHSMC010000014">
    <property type="protein sequence ID" value="MFC5465128.1"/>
    <property type="molecule type" value="Genomic_DNA"/>
</dbReference>
<dbReference type="SMART" id="SM00086">
    <property type="entry name" value="PAC"/>
    <property type="match status" value="1"/>
</dbReference>
<dbReference type="InterPro" id="IPR001610">
    <property type="entry name" value="PAC"/>
</dbReference>
<dbReference type="SMART" id="SM00052">
    <property type="entry name" value="EAL"/>
    <property type="match status" value="1"/>
</dbReference>
<dbReference type="InterPro" id="IPR000014">
    <property type="entry name" value="PAS"/>
</dbReference>
<dbReference type="InterPro" id="IPR000700">
    <property type="entry name" value="PAS-assoc_C"/>
</dbReference>
<dbReference type="Pfam" id="PF00563">
    <property type="entry name" value="EAL"/>
    <property type="match status" value="1"/>
</dbReference>
<dbReference type="InterPro" id="IPR000160">
    <property type="entry name" value="GGDEF_dom"/>
</dbReference>
<dbReference type="InterPro" id="IPR029787">
    <property type="entry name" value="Nucleotide_cyclase"/>
</dbReference>
<dbReference type="Pfam" id="PF00990">
    <property type="entry name" value="GGDEF"/>
    <property type="match status" value="1"/>
</dbReference>
<dbReference type="NCBIfam" id="TIGR00254">
    <property type="entry name" value="GGDEF"/>
    <property type="match status" value="1"/>
</dbReference>
<evidence type="ECO:0000313" key="6">
    <source>
        <dbReference type="Proteomes" id="UP001596147"/>
    </source>
</evidence>
<dbReference type="PROSITE" id="PS50112">
    <property type="entry name" value="PAS"/>
    <property type="match status" value="1"/>
</dbReference>
<dbReference type="Proteomes" id="UP001596147">
    <property type="component" value="Unassembled WGS sequence"/>
</dbReference>
<evidence type="ECO:0000313" key="5">
    <source>
        <dbReference type="EMBL" id="MFC5465128.1"/>
    </source>
</evidence>
<organism evidence="5 6">
    <name type="scientific">Lederbergia graminis</name>
    <dbReference type="NCBI Taxonomy" id="735518"/>
    <lineage>
        <taxon>Bacteria</taxon>
        <taxon>Bacillati</taxon>
        <taxon>Bacillota</taxon>
        <taxon>Bacilli</taxon>
        <taxon>Bacillales</taxon>
        <taxon>Bacillaceae</taxon>
        <taxon>Lederbergia</taxon>
    </lineage>
</organism>